<dbReference type="AlphaFoldDB" id="A0A7D9I9J6"/>
<dbReference type="EMBL" id="CACRXK020003704">
    <property type="protein sequence ID" value="CAB3999920.1"/>
    <property type="molecule type" value="Genomic_DNA"/>
</dbReference>
<feature type="transmembrane region" description="Helical" evidence="2">
    <location>
        <begin position="12"/>
        <end position="33"/>
    </location>
</feature>
<accession>A0A7D9I9J6</accession>
<evidence type="ECO:0000256" key="2">
    <source>
        <dbReference type="SAM" id="Phobius"/>
    </source>
</evidence>
<proteinExistence type="predicted"/>
<keyword evidence="2" id="KW-0812">Transmembrane</keyword>
<gene>
    <name evidence="3" type="ORF">PACLA_8A071989</name>
</gene>
<name>A0A7D9I9J6_PARCT</name>
<evidence type="ECO:0000313" key="3">
    <source>
        <dbReference type="EMBL" id="CAB3999920.1"/>
    </source>
</evidence>
<reference evidence="3" key="1">
    <citation type="submission" date="2020-04" db="EMBL/GenBank/DDBJ databases">
        <authorList>
            <person name="Alioto T."/>
            <person name="Alioto T."/>
            <person name="Gomez Garrido J."/>
        </authorList>
    </citation>
    <scope>NUCLEOTIDE SEQUENCE</scope>
    <source>
        <strain evidence="3">A484AB</strain>
    </source>
</reference>
<feature type="region of interest" description="Disordered" evidence="1">
    <location>
        <begin position="91"/>
        <end position="117"/>
    </location>
</feature>
<evidence type="ECO:0000313" key="4">
    <source>
        <dbReference type="Proteomes" id="UP001152795"/>
    </source>
</evidence>
<sequence>MEMRKSEAQLLGQLLGLLIILGILLIKIVIIYLDKKWHEKGHGRWIQGIRDLPPLYASQSTQHPMLNRWNQGMFRSLQSPVSLIIDQMRGFNSPPGSQNSNWIVTKRLDSTQSQELR</sequence>
<keyword evidence="2" id="KW-1133">Transmembrane helix</keyword>
<evidence type="ECO:0000256" key="1">
    <source>
        <dbReference type="SAM" id="MobiDB-lite"/>
    </source>
</evidence>
<keyword evidence="2" id="KW-0472">Membrane</keyword>
<organism evidence="3 4">
    <name type="scientific">Paramuricea clavata</name>
    <name type="common">Red gorgonian</name>
    <name type="synonym">Violescent sea-whip</name>
    <dbReference type="NCBI Taxonomy" id="317549"/>
    <lineage>
        <taxon>Eukaryota</taxon>
        <taxon>Metazoa</taxon>
        <taxon>Cnidaria</taxon>
        <taxon>Anthozoa</taxon>
        <taxon>Octocorallia</taxon>
        <taxon>Malacalcyonacea</taxon>
        <taxon>Plexauridae</taxon>
        <taxon>Paramuricea</taxon>
    </lineage>
</organism>
<comment type="caution">
    <text evidence="3">The sequence shown here is derived from an EMBL/GenBank/DDBJ whole genome shotgun (WGS) entry which is preliminary data.</text>
</comment>
<keyword evidence="4" id="KW-1185">Reference proteome</keyword>
<dbReference type="Proteomes" id="UP001152795">
    <property type="component" value="Unassembled WGS sequence"/>
</dbReference>
<feature type="compositionally biased region" description="Polar residues" evidence="1">
    <location>
        <begin position="94"/>
        <end position="103"/>
    </location>
</feature>
<protein>
    <submittedName>
        <fullName evidence="3">Uncharacterized protein</fullName>
    </submittedName>
</protein>